<comment type="caution">
    <text evidence="2">The sequence shown here is derived from an EMBL/GenBank/DDBJ whole genome shotgun (WGS) entry which is preliminary data.</text>
</comment>
<evidence type="ECO:0000259" key="1">
    <source>
        <dbReference type="PROSITE" id="PS51819"/>
    </source>
</evidence>
<dbReference type="PROSITE" id="PS51819">
    <property type="entry name" value="VOC"/>
    <property type="match status" value="1"/>
</dbReference>
<dbReference type="InterPro" id="IPR037523">
    <property type="entry name" value="VOC_core"/>
</dbReference>
<dbReference type="InterPro" id="IPR029068">
    <property type="entry name" value="Glyas_Bleomycin-R_OHBP_Dase"/>
</dbReference>
<protein>
    <submittedName>
        <fullName evidence="2">VOC family protein</fullName>
    </submittedName>
</protein>
<dbReference type="Gene3D" id="3.10.180.10">
    <property type="entry name" value="2,3-Dihydroxybiphenyl 1,2-Dioxygenase, domain 1"/>
    <property type="match status" value="1"/>
</dbReference>
<accession>A0ABS4BNT6</accession>
<proteinExistence type="predicted"/>
<dbReference type="SUPFAM" id="SSF54593">
    <property type="entry name" value="Glyoxalase/Bleomycin resistance protein/Dihydroxybiphenyl dioxygenase"/>
    <property type="match status" value="1"/>
</dbReference>
<keyword evidence="3" id="KW-1185">Reference proteome</keyword>
<reference evidence="2 3" key="1">
    <citation type="submission" date="2021-04" db="EMBL/GenBank/DDBJ databases">
        <title>Mariniflexile gromovii gen. nov., sp. nov., a gliding bacterium isolated from the sea urchin Strongylocentrotus intermedius.</title>
        <authorList>
            <person name="Ko S."/>
            <person name="Le V."/>
            <person name="Ahn C.-Y."/>
            <person name="Oh H.-M."/>
        </authorList>
    </citation>
    <scope>NUCLEOTIDE SEQUENCE [LARGE SCALE GENOMIC DNA]</scope>
    <source>
        <strain evidence="2 3">KCTC 12570</strain>
    </source>
</reference>
<name>A0ABS4BNT6_9FLAO</name>
<dbReference type="Proteomes" id="UP000670776">
    <property type="component" value="Unassembled WGS sequence"/>
</dbReference>
<evidence type="ECO:0000313" key="3">
    <source>
        <dbReference type="Proteomes" id="UP000670776"/>
    </source>
</evidence>
<dbReference type="PANTHER" id="PTHR33993">
    <property type="entry name" value="GLYOXALASE-RELATED"/>
    <property type="match status" value="1"/>
</dbReference>
<dbReference type="CDD" id="cd07247">
    <property type="entry name" value="SgaA_N_like"/>
    <property type="match status" value="1"/>
</dbReference>
<dbReference type="EMBL" id="JAGJCB010000001">
    <property type="protein sequence ID" value="MBP0902264.1"/>
    <property type="molecule type" value="Genomic_DNA"/>
</dbReference>
<sequence length="129" mass="14232">MENPHSNPVAWFEIYVDNMPRSKKFYEAVFKTTLEKLPAPDEEGGLIMYTFPSNMTSYGSGGALVKMEGFKAGGNSTLVYFHSEDCHEEANIEAAGGKVFKPKMSIGEYGFIVLGTDTEGNMFGLHSMK</sequence>
<dbReference type="RefSeq" id="WP_209651549.1">
    <property type="nucleotide sequence ID" value="NZ_JAGJCB010000001.1"/>
</dbReference>
<feature type="domain" description="VOC" evidence="1">
    <location>
        <begin position="8"/>
        <end position="128"/>
    </location>
</feature>
<organism evidence="2 3">
    <name type="scientific">Mariniflexile gromovii</name>
    <dbReference type="NCBI Taxonomy" id="362523"/>
    <lineage>
        <taxon>Bacteria</taxon>
        <taxon>Pseudomonadati</taxon>
        <taxon>Bacteroidota</taxon>
        <taxon>Flavobacteriia</taxon>
        <taxon>Flavobacteriales</taxon>
        <taxon>Flavobacteriaceae</taxon>
        <taxon>Mariniflexile</taxon>
    </lineage>
</organism>
<evidence type="ECO:0000313" key="2">
    <source>
        <dbReference type="EMBL" id="MBP0902264.1"/>
    </source>
</evidence>
<gene>
    <name evidence="2" type="ORF">J8H85_00365</name>
</gene>
<dbReference type="InterPro" id="IPR052164">
    <property type="entry name" value="Anthracycline_SecMetBiosynth"/>
</dbReference>
<dbReference type="PANTHER" id="PTHR33993:SF2">
    <property type="entry name" value="VOC DOMAIN-CONTAINING PROTEIN"/>
    <property type="match status" value="1"/>
</dbReference>